<dbReference type="AlphaFoldDB" id="A0A9X8Y931"/>
<keyword evidence="3" id="KW-1185">Reference proteome</keyword>
<comment type="caution">
    <text evidence="2">The sequence shown here is derived from an EMBL/GenBank/DDBJ whole genome shotgun (WGS) entry which is preliminary data.</text>
</comment>
<reference evidence="2 3" key="1">
    <citation type="submission" date="2019-03" db="EMBL/GenBank/DDBJ databases">
        <title>Genomic Encyclopedia of Type Strains, Phase IV (KMG-IV): sequencing the most valuable type-strain genomes for metagenomic binning, comparative biology and taxonomic classification.</title>
        <authorList>
            <person name="Goeker M."/>
        </authorList>
    </citation>
    <scope>NUCLEOTIDE SEQUENCE [LARGE SCALE GENOMIC DNA]</scope>
    <source>
        <strain evidence="2 3">DSM 100433</strain>
    </source>
</reference>
<evidence type="ECO:0000313" key="3">
    <source>
        <dbReference type="Proteomes" id="UP000294682"/>
    </source>
</evidence>
<gene>
    <name evidence="2" type="ORF">EDD78_10174</name>
</gene>
<dbReference type="SUPFAM" id="SSF55021">
    <property type="entry name" value="ACT-like"/>
    <property type="match status" value="2"/>
</dbReference>
<accession>A0A9X8Y931</accession>
<sequence length="121" mass="12914">MTLQVLAAGLSVCKVSDLSGVDLSGELCFLGKTDRELSLVCPTDRVPDSTLAREDSWRALRVAGALDFSLVGVLAGIAGVLARNGISIFALSTYDTDYVLTKEEQFDRALAALRQAGYDVE</sequence>
<dbReference type="InterPro" id="IPR045865">
    <property type="entry name" value="ACT-like_dom_sf"/>
</dbReference>
<dbReference type="Gene3D" id="3.30.2130.10">
    <property type="entry name" value="VC0802-like"/>
    <property type="match status" value="1"/>
</dbReference>
<dbReference type="Proteomes" id="UP000294682">
    <property type="component" value="Unassembled WGS sequence"/>
</dbReference>
<dbReference type="PIRSF" id="PIRSF008459">
    <property type="entry name" value="UCP008459"/>
    <property type="match status" value="1"/>
</dbReference>
<proteinExistence type="predicted"/>
<dbReference type="InterPro" id="IPR027795">
    <property type="entry name" value="CASTOR_ACT_dom"/>
</dbReference>
<evidence type="ECO:0000313" key="2">
    <source>
        <dbReference type="EMBL" id="TCL45096.1"/>
    </source>
</evidence>
<dbReference type="PANTHER" id="PTHR31131">
    <property type="entry name" value="CHROMOSOME 1, WHOLE GENOME SHOTGUN SEQUENCE"/>
    <property type="match status" value="1"/>
</dbReference>
<protein>
    <recommendedName>
        <fullName evidence="1">CASTOR ACT domain-containing protein</fullName>
    </recommendedName>
</protein>
<organism evidence="2 3">
    <name type="scientific">Harryflintia acetispora</name>
    <dbReference type="NCBI Taxonomy" id="1849041"/>
    <lineage>
        <taxon>Bacteria</taxon>
        <taxon>Bacillati</taxon>
        <taxon>Bacillota</taxon>
        <taxon>Clostridia</taxon>
        <taxon>Eubacteriales</taxon>
        <taxon>Oscillospiraceae</taxon>
        <taxon>Harryflintia</taxon>
    </lineage>
</organism>
<dbReference type="InterPro" id="IPR016540">
    <property type="entry name" value="UCP008459"/>
</dbReference>
<dbReference type="PANTHER" id="PTHR31131:SF6">
    <property type="entry name" value="CASTOR ACT DOMAIN-CONTAINING PROTEIN"/>
    <property type="match status" value="1"/>
</dbReference>
<dbReference type="InterPro" id="IPR051719">
    <property type="entry name" value="CASTOR_mTORC1"/>
</dbReference>
<dbReference type="Pfam" id="PF13840">
    <property type="entry name" value="ACT_7"/>
    <property type="match status" value="1"/>
</dbReference>
<name>A0A9X8Y931_9FIRM</name>
<dbReference type="EMBL" id="SLUK01000001">
    <property type="protein sequence ID" value="TCL45096.1"/>
    <property type="molecule type" value="Genomic_DNA"/>
</dbReference>
<evidence type="ECO:0000259" key="1">
    <source>
        <dbReference type="Pfam" id="PF13840"/>
    </source>
</evidence>
<feature type="domain" description="CASTOR ACT" evidence="1">
    <location>
        <begin position="54"/>
        <end position="114"/>
    </location>
</feature>
<dbReference type="RefSeq" id="WP_132083403.1">
    <property type="nucleotide sequence ID" value="NZ_SLUK01000001.1"/>
</dbReference>